<dbReference type="PANTHER" id="PTHR24221:SF654">
    <property type="entry name" value="ATP-BINDING CASSETTE SUB-FAMILY B MEMBER 6"/>
    <property type="match status" value="1"/>
</dbReference>
<comment type="similarity">
    <text evidence="10">Belongs to the ABC transporter superfamily. ABCB family. Heavy Metal importer (TC 3.A.1.210) subfamily.</text>
</comment>
<dbReference type="AlphaFoldDB" id="A0A1X6P8B8"/>
<dbReference type="FunFam" id="3.40.50.300:FF:000221">
    <property type="entry name" value="Multidrug ABC transporter ATP-binding protein"/>
    <property type="match status" value="1"/>
</dbReference>
<dbReference type="Gene3D" id="1.20.1560.10">
    <property type="entry name" value="ABC transporter type 1, transmembrane domain"/>
    <property type="match status" value="1"/>
</dbReference>
<evidence type="ECO:0000313" key="16">
    <source>
        <dbReference type="Proteomes" id="UP000218209"/>
    </source>
</evidence>
<keyword evidence="3" id="KW-0813">Transport</keyword>
<evidence type="ECO:0000256" key="9">
    <source>
        <dbReference type="ARBA" id="ARBA00023136"/>
    </source>
</evidence>
<protein>
    <recommendedName>
        <fullName evidence="2">Probable ATP-dependent transporter ycf16</fullName>
    </recommendedName>
</protein>
<feature type="region of interest" description="Disordered" evidence="11">
    <location>
        <begin position="90"/>
        <end position="121"/>
    </location>
</feature>
<organism evidence="15 16">
    <name type="scientific">Porphyra umbilicalis</name>
    <name type="common">Purple laver</name>
    <name type="synonym">Red alga</name>
    <dbReference type="NCBI Taxonomy" id="2786"/>
    <lineage>
        <taxon>Eukaryota</taxon>
        <taxon>Rhodophyta</taxon>
        <taxon>Bangiophyceae</taxon>
        <taxon>Bangiales</taxon>
        <taxon>Bangiaceae</taxon>
        <taxon>Porphyra</taxon>
    </lineage>
</organism>
<dbReference type="PROSITE" id="PS50893">
    <property type="entry name" value="ABC_TRANSPORTER_2"/>
    <property type="match status" value="1"/>
</dbReference>
<dbReference type="Pfam" id="PF00664">
    <property type="entry name" value="ABC_membrane"/>
    <property type="match status" value="1"/>
</dbReference>
<accession>A0A1X6P8B8</accession>
<feature type="transmembrane region" description="Helical" evidence="12">
    <location>
        <begin position="361"/>
        <end position="380"/>
    </location>
</feature>
<dbReference type="SUPFAM" id="SSF52540">
    <property type="entry name" value="P-loop containing nucleoside triphosphate hydrolases"/>
    <property type="match status" value="1"/>
</dbReference>
<dbReference type="OrthoDB" id="6500128at2759"/>
<dbReference type="InterPro" id="IPR027417">
    <property type="entry name" value="P-loop_NTPase"/>
</dbReference>
<keyword evidence="16" id="KW-1185">Reference proteome</keyword>
<keyword evidence="8 12" id="KW-1133">Transmembrane helix</keyword>
<name>A0A1X6P8B8_PORUM</name>
<dbReference type="GO" id="GO:0005886">
    <property type="term" value="C:plasma membrane"/>
    <property type="evidence" value="ECO:0007669"/>
    <property type="project" value="UniProtKB-SubCell"/>
</dbReference>
<reference evidence="15 16" key="1">
    <citation type="submission" date="2017-03" db="EMBL/GenBank/DDBJ databases">
        <title>WGS assembly of Porphyra umbilicalis.</title>
        <authorList>
            <person name="Brawley S.H."/>
            <person name="Blouin N.A."/>
            <person name="Ficko-Blean E."/>
            <person name="Wheeler G.L."/>
            <person name="Lohr M."/>
            <person name="Goodson H.V."/>
            <person name="Jenkins J.W."/>
            <person name="Blaby-Haas C.E."/>
            <person name="Helliwell K.E."/>
            <person name="Chan C."/>
            <person name="Marriage T."/>
            <person name="Bhattacharya D."/>
            <person name="Klein A.S."/>
            <person name="Badis Y."/>
            <person name="Brodie J."/>
            <person name="Cao Y."/>
            <person name="Collen J."/>
            <person name="Dittami S.M."/>
            <person name="Gachon C.M."/>
            <person name="Green B.R."/>
            <person name="Karpowicz S."/>
            <person name="Kim J.W."/>
            <person name="Kudahl U."/>
            <person name="Lin S."/>
            <person name="Michel G."/>
            <person name="Mittag M."/>
            <person name="Olson B.J."/>
            <person name="Pangilinan J."/>
            <person name="Peng Y."/>
            <person name="Qiu H."/>
            <person name="Shu S."/>
            <person name="Singer J.T."/>
            <person name="Smith A.G."/>
            <person name="Sprecher B.N."/>
            <person name="Wagner V."/>
            <person name="Wang W."/>
            <person name="Wang Z.-Y."/>
            <person name="Yan J."/>
            <person name="Yarish C."/>
            <person name="Zoeuner-Riek S."/>
            <person name="Zhuang Y."/>
            <person name="Zou Y."/>
            <person name="Lindquist E.A."/>
            <person name="Grimwood J."/>
            <person name="Barry K."/>
            <person name="Rokhsar D.S."/>
            <person name="Schmutz J."/>
            <person name="Stiller J.W."/>
            <person name="Grossman A.R."/>
            <person name="Prochnik S.E."/>
        </authorList>
    </citation>
    <scope>NUCLEOTIDE SEQUENCE [LARGE SCALE GENOMIC DNA]</scope>
    <source>
        <strain evidence="15">4086291</strain>
    </source>
</reference>
<dbReference type="Gene3D" id="3.40.50.300">
    <property type="entry name" value="P-loop containing nucleotide triphosphate hydrolases"/>
    <property type="match status" value="1"/>
</dbReference>
<dbReference type="GO" id="GO:0016887">
    <property type="term" value="F:ATP hydrolysis activity"/>
    <property type="evidence" value="ECO:0007669"/>
    <property type="project" value="InterPro"/>
</dbReference>
<dbReference type="PROSITE" id="PS50929">
    <property type="entry name" value="ABC_TM1F"/>
    <property type="match status" value="1"/>
</dbReference>
<feature type="transmembrane region" description="Helical" evidence="12">
    <location>
        <begin position="442"/>
        <end position="464"/>
    </location>
</feature>
<dbReference type="Pfam" id="PF00005">
    <property type="entry name" value="ABC_tran"/>
    <property type="match status" value="1"/>
</dbReference>
<dbReference type="InterPro" id="IPR036640">
    <property type="entry name" value="ABC1_TM_sf"/>
</dbReference>
<evidence type="ECO:0000256" key="4">
    <source>
        <dbReference type="ARBA" id="ARBA00022475"/>
    </source>
</evidence>
<dbReference type="InterPro" id="IPR039421">
    <property type="entry name" value="Type_1_exporter"/>
</dbReference>
<dbReference type="PROSITE" id="PS00211">
    <property type="entry name" value="ABC_TRANSPORTER_1"/>
    <property type="match status" value="1"/>
</dbReference>
<dbReference type="EMBL" id="KV918853">
    <property type="protein sequence ID" value="OSX76873.1"/>
    <property type="molecule type" value="Genomic_DNA"/>
</dbReference>
<evidence type="ECO:0000256" key="6">
    <source>
        <dbReference type="ARBA" id="ARBA00022741"/>
    </source>
</evidence>
<feature type="compositionally biased region" description="Low complexity" evidence="11">
    <location>
        <begin position="100"/>
        <end position="121"/>
    </location>
</feature>
<gene>
    <name evidence="15" type="ORF">BU14_0171s0022</name>
</gene>
<feature type="transmembrane region" description="Helical" evidence="12">
    <location>
        <begin position="260"/>
        <end position="279"/>
    </location>
</feature>
<dbReference type="PANTHER" id="PTHR24221">
    <property type="entry name" value="ATP-BINDING CASSETTE SUB-FAMILY B"/>
    <property type="match status" value="1"/>
</dbReference>
<comment type="subcellular location">
    <subcellularLocation>
        <location evidence="1">Cell membrane</location>
        <topology evidence="1">Multi-pass membrane protein</topology>
    </subcellularLocation>
</comment>
<evidence type="ECO:0000256" key="8">
    <source>
        <dbReference type="ARBA" id="ARBA00022989"/>
    </source>
</evidence>
<dbReference type="Proteomes" id="UP000218209">
    <property type="component" value="Unassembled WGS sequence"/>
</dbReference>
<keyword evidence="7" id="KW-0067">ATP-binding</keyword>
<dbReference type="InterPro" id="IPR011527">
    <property type="entry name" value="ABC1_TM_dom"/>
</dbReference>
<evidence type="ECO:0000256" key="7">
    <source>
        <dbReference type="ARBA" id="ARBA00022840"/>
    </source>
</evidence>
<feature type="domain" description="ABC transmembrane type-1" evidence="14">
    <location>
        <begin position="185"/>
        <end position="504"/>
    </location>
</feature>
<dbReference type="GO" id="GO:0140359">
    <property type="term" value="F:ABC-type transporter activity"/>
    <property type="evidence" value="ECO:0007669"/>
    <property type="project" value="InterPro"/>
</dbReference>
<feature type="region of interest" description="Disordered" evidence="11">
    <location>
        <begin position="1"/>
        <end position="29"/>
    </location>
</feature>
<dbReference type="GO" id="GO:0005524">
    <property type="term" value="F:ATP binding"/>
    <property type="evidence" value="ECO:0007669"/>
    <property type="project" value="UniProtKB-KW"/>
</dbReference>
<dbReference type="InterPro" id="IPR017871">
    <property type="entry name" value="ABC_transporter-like_CS"/>
</dbReference>
<keyword evidence="6" id="KW-0547">Nucleotide-binding</keyword>
<feature type="compositionally biased region" description="Gly residues" evidence="11">
    <location>
        <begin position="812"/>
        <end position="824"/>
    </location>
</feature>
<sequence length="824" mass="86022">MAADHGKGAVEVAGSPAANGQERCTMGAGVPTPVDGAVIAAAGTSSSIPSAPSTTPATTISSTAPSSNGSRDGAVASGCAPAAAAMGATGLRRRRGGGKAADQTAAKGAGAPLASGDAAAAGATDGDTNAAKILEGAPKTHKAKVAEAKPNGHDADDVSVSAREALRFVLPFMVPRTARLRLLVLFAILCEIGQNACTFFEPLLLRCALDGLTVLATAGNGAAVPPDSAATIVAAVTAAPPSPLLLGWGFLPPAVLRRSLLATVGYIAAGYMSGLFSYGHHVAWQRFEDEMLLDLRVDIFSHLHSLSLAWHLNRDTDRVMTIFNLGVSDVPRLISLVSFDAIPMVTQFAVTVAVVGRLGSWSFSALVVVAIAVYAAFTFAQTRASVKRQRAAYRARLREAGRARQSLLHFENVKVFGTEAVEVDRYRDLLERRRDRRQQSSLVMLHHLQSAIRAAFVAMGMVMAGQRVAAGTLSIADFVTLETYLNRIFHPVSYAAGLVKRFTSTLMSVRRLVDLRQLRPDIVDAPGAVPLVLCPPAYGNDNGDGVGCRGGEIVFDNVSFSYGANSAGAIHGVSFTVRAGGTTAIVGPTGSGKTTLMRLVLRLFDATSGRITIDEQDIAGVTQQSLRDAIGVVTQDTLLFRDSVRANIAYGRDGGRNVPDDEVAGAADVAQLTGWLDRLPEGLESVCGERGVRLSGGERQRVGIARVVIRRPGVLLLDESSSALDSETERAMQGALRTASRGATTLIVAHRLSTVVGADEILVLEAGHIVERGTHAALLRRPGGRYRRMWELQHGVEDGGGGTGVAPAVEGAGAGDEGATGSGE</sequence>
<evidence type="ECO:0000256" key="3">
    <source>
        <dbReference type="ARBA" id="ARBA00022448"/>
    </source>
</evidence>
<dbReference type="SUPFAM" id="SSF90123">
    <property type="entry name" value="ABC transporter transmembrane region"/>
    <property type="match status" value="1"/>
</dbReference>
<dbReference type="SMART" id="SM00382">
    <property type="entry name" value="AAA"/>
    <property type="match status" value="1"/>
</dbReference>
<evidence type="ECO:0000259" key="13">
    <source>
        <dbReference type="PROSITE" id="PS50893"/>
    </source>
</evidence>
<keyword evidence="9 12" id="KW-0472">Membrane</keyword>
<feature type="region of interest" description="Disordered" evidence="11">
    <location>
        <begin position="796"/>
        <end position="824"/>
    </location>
</feature>
<feature type="region of interest" description="Disordered" evidence="11">
    <location>
        <begin position="45"/>
        <end position="76"/>
    </location>
</feature>
<keyword evidence="4" id="KW-1003">Cell membrane</keyword>
<evidence type="ECO:0000256" key="11">
    <source>
        <dbReference type="SAM" id="MobiDB-lite"/>
    </source>
</evidence>
<feature type="domain" description="ABC transporter" evidence="13">
    <location>
        <begin position="553"/>
        <end position="791"/>
    </location>
</feature>
<evidence type="ECO:0000259" key="14">
    <source>
        <dbReference type="PROSITE" id="PS50929"/>
    </source>
</evidence>
<keyword evidence="5 12" id="KW-0812">Transmembrane</keyword>
<evidence type="ECO:0000256" key="10">
    <source>
        <dbReference type="ARBA" id="ARBA00024363"/>
    </source>
</evidence>
<proteinExistence type="inferred from homology"/>
<evidence type="ECO:0000256" key="1">
    <source>
        <dbReference type="ARBA" id="ARBA00004651"/>
    </source>
</evidence>
<dbReference type="InterPro" id="IPR003439">
    <property type="entry name" value="ABC_transporter-like_ATP-bd"/>
</dbReference>
<evidence type="ECO:0000256" key="12">
    <source>
        <dbReference type="SAM" id="Phobius"/>
    </source>
</evidence>
<evidence type="ECO:0000256" key="5">
    <source>
        <dbReference type="ARBA" id="ARBA00022692"/>
    </source>
</evidence>
<dbReference type="InterPro" id="IPR003593">
    <property type="entry name" value="AAA+_ATPase"/>
</dbReference>
<evidence type="ECO:0000313" key="15">
    <source>
        <dbReference type="EMBL" id="OSX76873.1"/>
    </source>
</evidence>
<evidence type="ECO:0000256" key="2">
    <source>
        <dbReference type="ARBA" id="ARBA00014334"/>
    </source>
</evidence>